<proteinExistence type="predicted"/>
<dbReference type="Proteomes" id="UP000049127">
    <property type="component" value="Unassembled WGS sequence"/>
</dbReference>
<dbReference type="PANTHER" id="PTHR30404">
    <property type="entry name" value="N-ACETYLMURAMOYL-L-ALANINE AMIDASE"/>
    <property type="match status" value="1"/>
</dbReference>
<organism evidence="3 4">
    <name type="scientific">Paraclostridium sordellii</name>
    <name type="common">Clostridium sordellii</name>
    <dbReference type="NCBI Taxonomy" id="1505"/>
    <lineage>
        <taxon>Bacteria</taxon>
        <taxon>Bacillati</taxon>
        <taxon>Bacillota</taxon>
        <taxon>Clostridia</taxon>
        <taxon>Peptostreptococcales</taxon>
        <taxon>Peptostreptococcaceae</taxon>
        <taxon>Paraclostridium</taxon>
    </lineage>
</organism>
<evidence type="ECO:0000256" key="1">
    <source>
        <dbReference type="ARBA" id="ARBA00022801"/>
    </source>
</evidence>
<dbReference type="GO" id="GO:0008745">
    <property type="term" value="F:N-acetylmuramoyl-L-alanine amidase activity"/>
    <property type="evidence" value="ECO:0007669"/>
    <property type="project" value="UniProtKB-EC"/>
</dbReference>
<reference evidence="3 4" key="1">
    <citation type="submission" date="2015-01" db="EMBL/GenBank/DDBJ databases">
        <authorList>
            <person name="Aslett A.Martin."/>
            <person name="De Silva Nishadi"/>
        </authorList>
    </citation>
    <scope>NUCLEOTIDE SEQUENCE [LARGE SCALE GENOMIC DNA]</scope>
    <source>
        <strain evidence="3 4">R28058</strain>
    </source>
</reference>
<dbReference type="InterPro" id="IPR036680">
    <property type="entry name" value="SPOR-like_sf"/>
</dbReference>
<dbReference type="SUPFAM" id="SSF110997">
    <property type="entry name" value="Sporulation related repeat"/>
    <property type="match status" value="1"/>
</dbReference>
<sequence length="233" mass="26156">MPKKVFLDPGHGGNDSGAIGVNNLYEKDIVLQVAKKVEELLKKQGLEVKLSRDVDKTLSLKDRTDMSNSWKADCYVSIHCNAFNGNAKGVETYSLNENTSNLASNIHSELLNTKAYTVNRGTKTANFYVLRYSSMRACLVEMAFIDNVEDVNMLTQRQDDLATGIAKGICKYLNVEYKPQSTQPPVNAPVVDSKTFYRVVCGSYNNKVYAEEKLEELKNLGQKDVFITIYEKE</sequence>
<dbReference type="SUPFAM" id="SSF53187">
    <property type="entry name" value="Zn-dependent exopeptidases"/>
    <property type="match status" value="1"/>
</dbReference>
<dbReference type="RefSeq" id="WP_055334411.1">
    <property type="nucleotide sequence ID" value="NZ_CDNF01000003.1"/>
</dbReference>
<accession>A0A0C7PQQ6</accession>
<dbReference type="PANTHER" id="PTHR30404:SF0">
    <property type="entry name" value="N-ACETYLMURAMOYL-L-ALANINE AMIDASE AMIC"/>
    <property type="match status" value="1"/>
</dbReference>
<dbReference type="Pfam" id="PF01520">
    <property type="entry name" value="Amidase_3"/>
    <property type="match status" value="1"/>
</dbReference>
<dbReference type="GO" id="GO:0042834">
    <property type="term" value="F:peptidoglycan binding"/>
    <property type="evidence" value="ECO:0007669"/>
    <property type="project" value="InterPro"/>
</dbReference>
<evidence type="ECO:0000313" key="3">
    <source>
        <dbReference type="EMBL" id="CEQ02831.1"/>
    </source>
</evidence>
<feature type="domain" description="MurNAc-LAA" evidence="2">
    <location>
        <begin position="64"/>
        <end position="170"/>
    </location>
</feature>
<keyword evidence="1 3" id="KW-0378">Hydrolase</keyword>
<dbReference type="InterPro" id="IPR002508">
    <property type="entry name" value="MurNAc-LAA_cat"/>
</dbReference>
<evidence type="ECO:0000313" key="4">
    <source>
        <dbReference type="Proteomes" id="UP000049127"/>
    </source>
</evidence>
<dbReference type="AlphaFoldDB" id="A0A0C7PQQ6"/>
<protein>
    <submittedName>
        <fullName evidence="3">Sporulation-specific N-acetylmuramoyl-L-alanine amidase CwlC</fullName>
        <ecNumber evidence="3">3.5.1.28</ecNumber>
    </submittedName>
</protein>
<name>A0A0C7PQQ6_PARSO</name>
<gene>
    <name evidence="3" type="primary">cwlC1_1</name>
    <name evidence="3" type="ORF">R28058_05641</name>
</gene>
<dbReference type="EMBL" id="CEKZ01000003">
    <property type="protein sequence ID" value="CEQ02831.1"/>
    <property type="molecule type" value="Genomic_DNA"/>
</dbReference>
<dbReference type="Gene3D" id="3.40.630.40">
    <property type="entry name" value="Zn-dependent exopeptidases"/>
    <property type="match status" value="1"/>
</dbReference>
<dbReference type="GO" id="GO:0030288">
    <property type="term" value="C:outer membrane-bounded periplasmic space"/>
    <property type="evidence" value="ECO:0007669"/>
    <property type="project" value="TreeGrafter"/>
</dbReference>
<dbReference type="CDD" id="cd02696">
    <property type="entry name" value="MurNAc-LAA"/>
    <property type="match status" value="1"/>
</dbReference>
<dbReference type="GO" id="GO:0009253">
    <property type="term" value="P:peptidoglycan catabolic process"/>
    <property type="evidence" value="ECO:0007669"/>
    <property type="project" value="InterPro"/>
</dbReference>
<dbReference type="InterPro" id="IPR050695">
    <property type="entry name" value="N-acetylmuramoyl_amidase_3"/>
</dbReference>
<dbReference type="OrthoDB" id="9772024at2"/>
<dbReference type="SMART" id="SM00646">
    <property type="entry name" value="Ami_3"/>
    <property type="match status" value="1"/>
</dbReference>
<dbReference type="EC" id="3.5.1.28" evidence="3"/>
<evidence type="ECO:0000259" key="2">
    <source>
        <dbReference type="SMART" id="SM00646"/>
    </source>
</evidence>